<keyword evidence="3 8" id="KW-0808">Transferase</keyword>
<dbReference type="PROSITE" id="PS50216">
    <property type="entry name" value="DHHC"/>
    <property type="match status" value="1"/>
</dbReference>
<dbReference type="GO" id="GO:0016020">
    <property type="term" value="C:membrane"/>
    <property type="evidence" value="ECO:0007669"/>
    <property type="project" value="UniProtKB-SubCell"/>
</dbReference>
<dbReference type="EC" id="2.3.1.225" evidence="8"/>
<evidence type="ECO:0000256" key="4">
    <source>
        <dbReference type="ARBA" id="ARBA00022692"/>
    </source>
</evidence>
<keyword evidence="11" id="KW-1185">Reference proteome</keyword>
<comment type="domain">
    <text evidence="8">The DHHC domain is required for palmitoyltransferase activity.</text>
</comment>
<evidence type="ECO:0000256" key="8">
    <source>
        <dbReference type="RuleBase" id="RU079119"/>
    </source>
</evidence>
<comment type="subcellular location">
    <subcellularLocation>
        <location evidence="1">Membrane</location>
        <topology evidence="1">Multi-pass membrane protein</topology>
    </subcellularLocation>
</comment>
<dbReference type="GO" id="GO:0019706">
    <property type="term" value="F:protein-cysteine S-palmitoyltransferase activity"/>
    <property type="evidence" value="ECO:0007669"/>
    <property type="project" value="UniProtKB-EC"/>
</dbReference>
<name>A0AAX4P5P0_9CHLO</name>
<proteinExistence type="inferred from homology"/>
<feature type="transmembrane region" description="Helical" evidence="8">
    <location>
        <begin position="18"/>
        <end position="38"/>
    </location>
</feature>
<dbReference type="EMBL" id="CP151504">
    <property type="protein sequence ID" value="WZN61247.1"/>
    <property type="molecule type" value="Genomic_DNA"/>
</dbReference>
<evidence type="ECO:0000256" key="2">
    <source>
        <dbReference type="ARBA" id="ARBA00008574"/>
    </source>
</evidence>
<sequence length="289" mass="32861">MAGCKDCNVFQFCKCLRLLGNVMILVVLGLVALSYYPIVVSIYGPVLFDPKATVGQQVGAAFVVVWFHILGGLMLWSYFAAILTCPGHVPDGFRPDVDPEENPEAPVDKSDPRRPRFCRKCQKWKPERAHHCSICGKCVLRMDHHCVWVMNCVGERNYKFFFLFLLYTFLLSLMSMLALLPYFSEFFGGNGGEADDHPANLAVSFMAFVVDIAFSLSLCGFIVMHAKLVAANCTTIEMFEKERIKPWPYDQGLRKNIEEVFGTYWPMWLVPMHSEGQCTSEERIRLRSV</sequence>
<evidence type="ECO:0000256" key="5">
    <source>
        <dbReference type="ARBA" id="ARBA00022989"/>
    </source>
</evidence>
<feature type="transmembrane region" description="Helical" evidence="8">
    <location>
        <begin position="58"/>
        <end position="79"/>
    </location>
</feature>
<dbReference type="AlphaFoldDB" id="A0AAX4P5P0"/>
<feature type="domain" description="Palmitoyltransferase DHHC" evidence="9">
    <location>
        <begin position="114"/>
        <end position="241"/>
    </location>
</feature>
<evidence type="ECO:0000256" key="7">
    <source>
        <dbReference type="ARBA" id="ARBA00023315"/>
    </source>
</evidence>
<evidence type="ECO:0000256" key="6">
    <source>
        <dbReference type="ARBA" id="ARBA00023136"/>
    </source>
</evidence>
<feature type="transmembrane region" description="Helical" evidence="8">
    <location>
        <begin position="203"/>
        <end position="224"/>
    </location>
</feature>
<evidence type="ECO:0000256" key="1">
    <source>
        <dbReference type="ARBA" id="ARBA00004141"/>
    </source>
</evidence>
<keyword evidence="5 8" id="KW-1133">Transmembrane helix</keyword>
<dbReference type="InterPro" id="IPR001594">
    <property type="entry name" value="Palmitoyltrfase_DHHC"/>
</dbReference>
<reference evidence="10 11" key="1">
    <citation type="submission" date="2024-03" db="EMBL/GenBank/DDBJ databases">
        <title>Complete genome sequence of the green alga Chloropicon roscoffensis RCC1871.</title>
        <authorList>
            <person name="Lemieux C."/>
            <person name="Pombert J.-F."/>
            <person name="Otis C."/>
            <person name="Turmel M."/>
        </authorList>
    </citation>
    <scope>NUCLEOTIDE SEQUENCE [LARGE SCALE GENOMIC DNA]</scope>
    <source>
        <strain evidence="10 11">RCC1871</strain>
    </source>
</reference>
<keyword evidence="7 8" id="KW-0012">Acyltransferase</keyword>
<gene>
    <name evidence="10" type="ORF">HKI87_04g27820</name>
</gene>
<feature type="transmembrane region" description="Helical" evidence="8">
    <location>
        <begin position="160"/>
        <end position="183"/>
    </location>
</feature>
<evidence type="ECO:0000259" key="9">
    <source>
        <dbReference type="Pfam" id="PF01529"/>
    </source>
</evidence>
<accession>A0AAX4P5P0</accession>
<comment type="similarity">
    <text evidence="2 8">Belongs to the DHHC palmitoyltransferase family.</text>
</comment>
<evidence type="ECO:0000313" key="11">
    <source>
        <dbReference type="Proteomes" id="UP001472866"/>
    </source>
</evidence>
<comment type="catalytic activity">
    <reaction evidence="8">
        <text>L-cysteinyl-[protein] + hexadecanoyl-CoA = S-hexadecanoyl-L-cysteinyl-[protein] + CoA</text>
        <dbReference type="Rhea" id="RHEA:36683"/>
        <dbReference type="Rhea" id="RHEA-COMP:10131"/>
        <dbReference type="Rhea" id="RHEA-COMP:11032"/>
        <dbReference type="ChEBI" id="CHEBI:29950"/>
        <dbReference type="ChEBI" id="CHEBI:57287"/>
        <dbReference type="ChEBI" id="CHEBI:57379"/>
        <dbReference type="ChEBI" id="CHEBI:74151"/>
        <dbReference type="EC" id="2.3.1.225"/>
    </reaction>
</comment>
<evidence type="ECO:0000313" key="10">
    <source>
        <dbReference type="EMBL" id="WZN61247.1"/>
    </source>
</evidence>
<protein>
    <recommendedName>
        <fullName evidence="8">S-acyltransferase</fullName>
        <ecNumber evidence="8">2.3.1.225</ecNumber>
    </recommendedName>
    <alternativeName>
        <fullName evidence="8">Palmitoyltransferase</fullName>
    </alternativeName>
</protein>
<dbReference type="PANTHER" id="PTHR12246">
    <property type="entry name" value="PALMITOYLTRANSFERASE ZDHHC16"/>
    <property type="match status" value="1"/>
</dbReference>
<dbReference type="InterPro" id="IPR039859">
    <property type="entry name" value="PFA4/ZDH16/20/ERF2-like"/>
</dbReference>
<evidence type="ECO:0000256" key="3">
    <source>
        <dbReference type="ARBA" id="ARBA00022679"/>
    </source>
</evidence>
<keyword evidence="6 8" id="KW-0472">Membrane</keyword>
<dbReference type="Proteomes" id="UP001472866">
    <property type="component" value="Chromosome 04"/>
</dbReference>
<organism evidence="10 11">
    <name type="scientific">Chloropicon roscoffensis</name>
    <dbReference type="NCBI Taxonomy" id="1461544"/>
    <lineage>
        <taxon>Eukaryota</taxon>
        <taxon>Viridiplantae</taxon>
        <taxon>Chlorophyta</taxon>
        <taxon>Chloropicophyceae</taxon>
        <taxon>Chloropicales</taxon>
        <taxon>Chloropicaceae</taxon>
        <taxon>Chloropicon</taxon>
    </lineage>
</organism>
<dbReference type="Pfam" id="PF01529">
    <property type="entry name" value="DHHC"/>
    <property type="match status" value="1"/>
</dbReference>
<keyword evidence="4 8" id="KW-0812">Transmembrane</keyword>